<proteinExistence type="predicted"/>
<keyword evidence="1" id="KW-1133">Transmembrane helix</keyword>
<reference evidence="2 3" key="1">
    <citation type="journal article" date="2018" name="Gigascience">
        <title>Genomes of trombidid mites reveal novel predicted allergens and laterally-transferred genes associated with secondary metabolism.</title>
        <authorList>
            <person name="Dong X."/>
            <person name="Chaisiri K."/>
            <person name="Xia D."/>
            <person name="Armstrong S.D."/>
            <person name="Fang Y."/>
            <person name="Donnelly M.J."/>
            <person name="Kadowaki T."/>
            <person name="McGarry J.W."/>
            <person name="Darby A.C."/>
            <person name="Makepeace B.L."/>
        </authorList>
    </citation>
    <scope>NUCLEOTIDE SEQUENCE [LARGE SCALE GENOMIC DNA]</scope>
    <source>
        <strain evidence="2">UoL-UT</strain>
    </source>
</reference>
<accession>A0A443RYR1</accession>
<evidence type="ECO:0000313" key="3">
    <source>
        <dbReference type="Proteomes" id="UP000288716"/>
    </source>
</evidence>
<dbReference type="VEuPathDB" id="VectorBase:LDEU011666"/>
<comment type="caution">
    <text evidence="2">The sequence shown here is derived from an EMBL/GenBank/DDBJ whole genome shotgun (WGS) entry which is preliminary data.</text>
</comment>
<keyword evidence="3" id="KW-1185">Reference proteome</keyword>
<gene>
    <name evidence="2" type="ORF">B4U80_05360</name>
</gene>
<dbReference type="AlphaFoldDB" id="A0A443RYR1"/>
<protein>
    <submittedName>
        <fullName evidence="2">Uncharacterized protein</fullName>
    </submittedName>
</protein>
<name>A0A443RYR1_9ACAR</name>
<evidence type="ECO:0000313" key="2">
    <source>
        <dbReference type="EMBL" id="RWS20374.1"/>
    </source>
</evidence>
<sequence length="104" mass="12046">MKLTNKHGIHSIRDQYRNGSTTQKLPLSYIGVYFLYLLFKAHSFGTIGKERIIKSTSSSWKATSNHFTWSLIYCLASKHHQRYTLWPSNTPGIGIQKISDRRET</sequence>
<feature type="transmembrane region" description="Helical" evidence="1">
    <location>
        <begin position="27"/>
        <end position="47"/>
    </location>
</feature>
<keyword evidence="1" id="KW-0472">Membrane</keyword>
<keyword evidence="1" id="KW-0812">Transmembrane</keyword>
<organism evidence="2 3">
    <name type="scientific">Leptotrombidium deliense</name>
    <dbReference type="NCBI Taxonomy" id="299467"/>
    <lineage>
        <taxon>Eukaryota</taxon>
        <taxon>Metazoa</taxon>
        <taxon>Ecdysozoa</taxon>
        <taxon>Arthropoda</taxon>
        <taxon>Chelicerata</taxon>
        <taxon>Arachnida</taxon>
        <taxon>Acari</taxon>
        <taxon>Acariformes</taxon>
        <taxon>Trombidiformes</taxon>
        <taxon>Prostigmata</taxon>
        <taxon>Anystina</taxon>
        <taxon>Parasitengona</taxon>
        <taxon>Trombiculoidea</taxon>
        <taxon>Trombiculidae</taxon>
        <taxon>Leptotrombidium</taxon>
    </lineage>
</organism>
<dbReference type="Proteomes" id="UP000288716">
    <property type="component" value="Unassembled WGS sequence"/>
</dbReference>
<dbReference type="EMBL" id="NCKV01018019">
    <property type="protein sequence ID" value="RWS20374.1"/>
    <property type="molecule type" value="Genomic_DNA"/>
</dbReference>
<evidence type="ECO:0000256" key="1">
    <source>
        <dbReference type="SAM" id="Phobius"/>
    </source>
</evidence>